<sequence length="393" mass="45047">MRLIFFSRFNRFNLYNNYSSDFQFRYTHNGTEKHSINTPKRSYPHKSFKDNLNIGSRTHSKQISQLSDPALPKEAEKKSRVEKLVPFADQNDVDEWIPEIEKNKPNHNSSSLENPLINLSKKPIYLSVDKANSGNITKTLISEPKKISTNGNSSNKDFKETLLDQHNVRNLGSISDAEKTYESAKLALGGSIHPLNTYEVINILKDANFSPKRAESLMNCIRDLLVKQIASMMSKTCLSEQVENNSYEIKAAIQQLRIEMLLMHKNSHSIIQSESSSVARELEILSQQIKEEIMKLRSNISIEMNNRRYERFDSIKDLEVHRQEMETTYYYLLGEVKTDIEATKLNIIRKGFLTILITGLVIIIFIPKKNKNSLVNDIALPGNEVSILNPEIV</sequence>
<feature type="region of interest" description="Disordered" evidence="8">
    <location>
        <begin position="31"/>
        <end position="81"/>
    </location>
</feature>
<gene>
    <name evidence="10" type="ORF">AYI69_g2745</name>
</gene>
<comment type="caution">
    <text evidence="10">The sequence shown here is derived from an EMBL/GenBank/DDBJ whole genome shotgun (WGS) entry which is preliminary data.</text>
</comment>
<evidence type="ECO:0000256" key="2">
    <source>
        <dbReference type="ARBA" id="ARBA00004370"/>
    </source>
</evidence>
<evidence type="ECO:0000256" key="3">
    <source>
        <dbReference type="ARBA" id="ARBA00022692"/>
    </source>
</evidence>
<evidence type="ECO:0008006" key="12">
    <source>
        <dbReference type="Google" id="ProtNLM"/>
    </source>
</evidence>
<evidence type="ECO:0000256" key="6">
    <source>
        <dbReference type="ARBA" id="ARBA00023128"/>
    </source>
</evidence>
<keyword evidence="7 9" id="KW-0472">Membrane</keyword>
<evidence type="ECO:0000313" key="11">
    <source>
        <dbReference type="Proteomes" id="UP000187429"/>
    </source>
</evidence>
<organism evidence="10 11">
    <name type="scientific">Smittium culicis</name>
    <dbReference type="NCBI Taxonomy" id="133412"/>
    <lineage>
        <taxon>Eukaryota</taxon>
        <taxon>Fungi</taxon>
        <taxon>Fungi incertae sedis</taxon>
        <taxon>Zoopagomycota</taxon>
        <taxon>Kickxellomycotina</taxon>
        <taxon>Harpellomycetes</taxon>
        <taxon>Harpellales</taxon>
        <taxon>Legeriomycetaceae</taxon>
        <taxon>Smittium</taxon>
    </lineage>
</organism>
<name>A0A1R1YLP6_9FUNG</name>
<keyword evidence="6" id="KW-0496">Mitochondrion</keyword>
<proteinExistence type="predicted"/>
<accession>A0A1R1YLP6</accession>
<dbReference type="GO" id="GO:0005739">
    <property type="term" value="C:mitochondrion"/>
    <property type="evidence" value="ECO:0007669"/>
    <property type="project" value="UniProtKB-SubCell"/>
</dbReference>
<protein>
    <recommendedName>
        <fullName evidence="12">Mitochondrial protein</fullName>
    </recommendedName>
</protein>
<dbReference type="InterPro" id="IPR024461">
    <property type="entry name" value="CCDC90-like"/>
</dbReference>
<dbReference type="Gene3D" id="1.20.5.340">
    <property type="match status" value="1"/>
</dbReference>
<dbReference type="AlphaFoldDB" id="A0A1R1YLP6"/>
<dbReference type="Proteomes" id="UP000187429">
    <property type="component" value="Unassembled WGS sequence"/>
</dbReference>
<keyword evidence="11" id="KW-1185">Reference proteome</keyword>
<dbReference type="EMBL" id="LSSM01000820">
    <property type="protein sequence ID" value="OMJ27803.1"/>
    <property type="molecule type" value="Genomic_DNA"/>
</dbReference>
<feature type="transmembrane region" description="Helical" evidence="9">
    <location>
        <begin position="347"/>
        <end position="366"/>
    </location>
</feature>
<evidence type="ECO:0000256" key="4">
    <source>
        <dbReference type="ARBA" id="ARBA00022989"/>
    </source>
</evidence>
<keyword evidence="4 9" id="KW-1133">Transmembrane helix</keyword>
<evidence type="ECO:0000313" key="10">
    <source>
        <dbReference type="EMBL" id="OMJ27803.1"/>
    </source>
</evidence>
<evidence type="ECO:0000256" key="5">
    <source>
        <dbReference type="ARBA" id="ARBA00023054"/>
    </source>
</evidence>
<evidence type="ECO:0000256" key="7">
    <source>
        <dbReference type="ARBA" id="ARBA00023136"/>
    </source>
</evidence>
<dbReference type="OrthoDB" id="1552at2759"/>
<dbReference type="PANTHER" id="PTHR14360:SF12">
    <property type="entry name" value="MOZ PROTEIN REPRESENTS A CHROMATIN-ASSOCIATED ACETYLTRANSFERASE"/>
    <property type="match status" value="1"/>
</dbReference>
<feature type="compositionally biased region" description="Basic and acidic residues" evidence="8">
    <location>
        <begin position="71"/>
        <end position="81"/>
    </location>
</feature>
<dbReference type="PANTHER" id="PTHR14360">
    <property type="entry name" value="PROTEIN FMP32, MITOCHONDRIAL"/>
    <property type="match status" value="1"/>
</dbReference>
<evidence type="ECO:0000256" key="1">
    <source>
        <dbReference type="ARBA" id="ARBA00004173"/>
    </source>
</evidence>
<evidence type="ECO:0000256" key="9">
    <source>
        <dbReference type="SAM" id="Phobius"/>
    </source>
</evidence>
<dbReference type="GO" id="GO:0016020">
    <property type="term" value="C:membrane"/>
    <property type="evidence" value="ECO:0007669"/>
    <property type="project" value="UniProtKB-SubCell"/>
</dbReference>
<keyword evidence="5" id="KW-0175">Coiled coil</keyword>
<dbReference type="Pfam" id="PF07798">
    <property type="entry name" value="CCDC90-like"/>
    <property type="match status" value="1"/>
</dbReference>
<reference evidence="11" key="1">
    <citation type="submission" date="2017-01" db="EMBL/GenBank/DDBJ databases">
        <authorList>
            <person name="Wang Y."/>
            <person name="White M."/>
            <person name="Kvist S."/>
            <person name="Moncalvo J.-M."/>
        </authorList>
    </citation>
    <scope>NUCLEOTIDE SEQUENCE [LARGE SCALE GENOMIC DNA]</scope>
    <source>
        <strain evidence="11">ID-206-W2</strain>
    </source>
</reference>
<evidence type="ECO:0000256" key="8">
    <source>
        <dbReference type="SAM" id="MobiDB-lite"/>
    </source>
</evidence>
<feature type="compositionally biased region" description="Polar residues" evidence="8">
    <location>
        <begin position="53"/>
        <end position="67"/>
    </location>
</feature>
<keyword evidence="3 9" id="KW-0812">Transmembrane</keyword>
<comment type="subcellular location">
    <subcellularLocation>
        <location evidence="2">Membrane</location>
    </subcellularLocation>
    <subcellularLocation>
        <location evidence="1">Mitochondrion</location>
    </subcellularLocation>
</comment>